<dbReference type="PANTHER" id="PTHR18949:SF0">
    <property type="entry name" value="CALDESMON"/>
    <property type="match status" value="1"/>
</dbReference>
<evidence type="ECO:0000313" key="3">
    <source>
        <dbReference type="Proteomes" id="UP000005226"/>
    </source>
</evidence>
<dbReference type="Proteomes" id="UP000005226">
    <property type="component" value="Chromosome 9"/>
</dbReference>
<keyword evidence="3" id="KW-1185">Reference proteome</keyword>
<accession>A0A3B5KG33</accession>
<feature type="compositionally biased region" description="Polar residues" evidence="1">
    <location>
        <begin position="150"/>
        <end position="162"/>
    </location>
</feature>
<feature type="compositionally biased region" description="Acidic residues" evidence="1">
    <location>
        <begin position="132"/>
        <end position="145"/>
    </location>
</feature>
<dbReference type="GeneTree" id="ENSGT00940000153901"/>
<feature type="region of interest" description="Disordered" evidence="1">
    <location>
        <begin position="330"/>
        <end position="376"/>
    </location>
</feature>
<feature type="region of interest" description="Disordered" evidence="1">
    <location>
        <begin position="1"/>
        <end position="20"/>
    </location>
</feature>
<sequence>DEEEAREQRRRAREERKKMREVELAGNTEVIDTNRYGVQITKRSLYSVSEADSAPAAAGDDDQVLLDRLAKREERRQKRMKEAVERQKENDVGETNGTENDSSLQQEDKDEEDEPVGKEDDDANSCRTAEEDKGEEDKEDGEDVEVPVRNSLQRPNLRSSESPVAFSTVRDAVPPTSPDDVEKKEAERKLQELKRRRNDAESEELEKMKQKQQDAEAELEGLKKKREERRRIMEEEERQKKQELEEKKARETEERKRMREEIEKRRAEAAERKKQMEVEESAKPAFAINPKGSSKIGEKAEFLSKSAQKRVSHTPIVSRIGNRMDQYASAIQGNKDAKSSKSAVADIPSGGTRNIKSMWEKGNVGSSESPAPTVKDVAGIRGGVAGRVSSWKAKPAEVAPAPAPEPEPEPAPAPAKPAVSPDYSCLLYFTSAFPKPPLDVFELRIFKINASS</sequence>
<dbReference type="InterPro" id="IPR006017">
    <property type="entry name" value="Caldesmon"/>
</dbReference>
<dbReference type="GO" id="GO:0036269">
    <property type="term" value="P:swimming behavior"/>
    <property type="evidence" value="ECO:0007669"/>
    <property type="project" value="Ensembl"/>
</dbReference>
<feature type="compositionally biased region" description="Polar residues" evidence="1">
    <location>
        <begin position="93"/>
        <end position="105"/>
    </location>
</feature>
<reference evidence="2" key="2">
    <citation type="submission" date="2025-08" db="UniProtKB">
        <authorList>
            <consortium name="Ensembl"/>
        </authorList>
    </citation>
    <scope>IDENTIFICATION</scope>
</reference>
<feature type="region of interest" description="Disordered" evidence="1">
    <location>
        <begin position="49"/>
        <end position="292"/>
    </location>
</feature>
<feature type="compositionally biased region" description="Pro residues" evidence="1">
    <location>
        <begin position="401"/>
        <end position="415"/>
    </location>
</feature>
<dbReference type="Ensembl" id="ENSTRUT00000050084.2">
    <property type="protein sequence ID" value="ENSTRUP00000052364.2"/>
    <property type="gene ID" value="ENSTRUG00000023529.2"/>
</dbReference>
<feature type="compositionally biased region" description="Acidic residues" evidence="1">
    <location>
        <begin position="108"/>
        <end position="123"/>
    </location>
</feature>
<dbReference type="GO" id="GO:0001570">
    <property type="term" value="P:vasculogenesis"/>
    <property type="evidence" value="ECO:0007669"/>
    <property type="project" value="Ensembl"/>
</dbReference>
<reference evidence="2 3" key="1">
    <citation type="journal article" date="2011" name="Genome Biol. Evol.">
        <title>Integration of the genetic map and genome assembly of fugu facilitates insights into distinct features of genome evolution in teleosts and mammals.</title>
        <authorList>
            <person name="Kai W."/>
            <person name="Kikuchi K."/>
            <person name="Tohari S."/>
            <person name="Chew A.K."/>
            <person name="Tay A."/>
            <person name="Fujiwara A."/>
            <person name="Hosoya S."/>
            <person name="Suetake H."/>
            <person name="Naruse K."/>
            <person name="Brenner S."/>
            <person name="Suzuki Y."/>
            <person name="Venkatesh B."/>
        </authorList>
    </citation>
    <scope>NUCLEOTIDE SEQUENCE [LARGE SCALE GENOMIC DNA]</scope>
</reference>
<name>A0A3B5KG33_TAKRU</name>
<dbReference type="GO" id="GO:0015629">
    <property type="term" value="C:actin cytoskeleton"/>
    <property type="evidence" value="ECO:0007669"/>
    <property type="project" value="TreeGrafter"/>
</dbReference>
<dbReference type="Pfam" id="PF02029">
    <property type="entry name" value="Caldesmon"/>
    <property type="match status" value="1"/>
</dbReference>
<dbReference type="GO" id="GO:0032036">
    <property type="term" value="F:myosin heavy chain binding"/>
    <property type="evidence" value="ECO:0007669"/>
    <property type="project" value="Ensembl"/>
</dbReference>
<protein>
    <submittedName>
        <fullName evidence="2">Caldesmon 1b</fullName>
    </submittedName>
</protein>
<dbReference type="PRINTS" id="PR01076">
    <property type="entry name" value="CALDESMON"/>
</dbReference>
<dbReference type="GO" id="GO:0051017">
    <property type="term" value="P:actin filament bundle assembly"/>
    <property type="evidence" value="ECO:0007669"/>
    <property type="project" value="TreeGrafter"/>
</dbReference>
<feature type="region of interest" description="Disordered" evidence="1">
    <location>
        <begin position="391"/>
        <end position="418"/>
    </location>
</feature>
<evidence type="ECO:0000256" key="1">
    <source>
        <dbReference type="SAM" id="MobiDB-lite"/>
    </source>
</evidence>
<dbReference type="STRING" id="31033.ENSTRUP00000052364"/>
<dbReference type="GO" id="GO:0043534">
    <property type="term" value="P:blood vessel endothelial cell migration"/>
    <property type="evidence" value="ECO:0007669"/>
    <property type="project" value="Ensembl"/>
</dbReference>
<organism evidence="2 3">
    <name type="scientific">Takifugu rubripes</name>
    <name type="common">Japanese pufferfish</name>
    <name type="synonym">Fugu rubripes</name>
    <dbReference type="NCBI Taxonomy" id="31033"/>
    <lineage>
        <taxon>Eukaryota</taxon>
        <taxon>Metazoa</taxon>
        <taxon>Chordata</taxon>
        <taxon>Craniata</taxon>
        <taxon>Vertebrata</taxon>
        <taxon>Euteleostomi</taxon>
        <taxon>Actinopterygii</taxon>
        <taxon>Neopterygii</taxon>
        <taxon>Teleostei</taxon>
        <taxon>Neoteleostei</taxon>
        <taxon>Acanthomorphata</taxon>
        <taxon>Eupercaria</taxon>
        <taxon>Tetraodontiformes</taxon>
        <taxon>Tetradontoidea</taxon>
        <taxon>Tetraodontidae</taxon>
        <taxon>Takifugu</taxon>
    </lineage>
</organism>
<proteinExistence type="predicted"/>
<dbReference type="GO" id="GO:0003779">
    <property type="term" value="F:actin binding"/>
    <property type="evidence" value="ECO:0007669"/>
    <property type="project" value="Ensembl"/>
</dbReference>
<dbReference type="OMA" id="RDNPPFT"/>
<feature type="compositionally biased region" description="Basic and acidic residues" evidence="1">
    <location>
        <begin position="229"/>
        <end position="282"/>
    </location>
</feature>
<dbReference type="GO" id="GO:0001525">
    <property type="term" value="P:angiogenesis"/>
    <property type="evidence" value="ECO:0007669"/>
    <property type="project" value="Ensembl"/>
</dbReference>
<evidence type="ECO:0000313" key="2">
    <source>
        <dbReference type="Ensembl" id="ENSTRUP00000052364.2"/>
    </source>
</evidence>
<dbReference type="GO" id="GO:0005516">
    <property type="term" value="F:calmodulin binding"/>
    <property type="evidence" value="ECO:0007669"/>
    <property type="project" value="InterPro"/>
</dbReference>
<feature type="compositionally biased region" description="Basic and acidic residues" evidence="1">
    <location>
        <begin position="180"/>
        <end position="193"/>
    </location>
</feature>
<dbReference type="InParanoid" id="A0A3B5KG33"/>
<dbReference type="GO" id="GO:0001947">
    <property type="term" value="P:heart looping"/>
    <property type="evidence" value="ECO:0007669"/>
    <property type="project" value="Ensembl"/>
</dbReference>
<reference evidence="2" key="3">
    <citation type="submission" date="2025-09" db="UniProtKB">
        <authorList>
            <consortium name="Ensembl"/>
        </authorList>
    </citation>
    <scope>IDENTIFICATION</scope>
</reference>
<feature type="compositionally biased region" description="Basic and acidic residues" evidence="1">
    <location>
        <begin position="68"/>
        <end position="91"/>
    </location>
</feature>
<dbReference type="GO" id="GO:0006936">
    <property type="term" value="P:muscle contraction"/>
    <property type="evidence" value="ECO:0007669"/>
    <property type="project" value="InterPro"/>
</dbReference>
<feature type="compositionally biased region" description="Basic and acidic residues" evidence="1">
    <location>
        <begin position="205"/>
        <end position="214"/>
    </location>
</feature>
<dbReference type="PANTHER" id="PTHR18949">
    <property type="entry name" value="CALDESMON"/>
    <property type="match status" value="1"/>
</dbReference>
<dbReference type="AlphaFoldDB" id="A0A3B5KG33"/>
<feature type="compositionally biased region" description="Low complexity" evidence="1">
    <location>
        <begin position="391"/>
        <end position="400"/>
    </location>
</feature>
<dbReference type="InterPro" id="IPR006018">
    <property type="entry name" value="Caldesmon_LSP"/>
</dbReference>